<dbReference type="Gene3D" id="1.20.1070.10">
    <property type="entry name" value="Rhodopsin 7-helix transmembrane proteins"/>
    <property type="match status" value="1"/>
</dbReference>
<comment type="subcellular location">
    <subcellularLocation>
        <location evidence="1">Membrane</location>
    </subcellularLocation>
</comment>
<organism evidence="8">
    <name type="scientific">Schistosoma haematobium</name>
    <name type="common">Blood fluke</name>
    <dbReference type="NCBI Taxonomy" id="6185"/>
    <lineage>
        <taxon>Eukaryota</taxon>
        <taxon>Metazoa</taxon>
        <taxon>Spiralia</taxon>
        <taxon>Lophotrochozoa</taxon>
        <taxon>Platyhelminthes</taxon>
        <taxon>Trematoda</taxon>
        <taxon>Digenea</taxon>
        <taxon>Strigeidida</taxon>
        <taxon>Schistosomatoidea</taxon>
        <taxon>Schistosomatidae</taxon>
        <taxon>Schistosoma</taxon>
    </lineage>
</organism>
<feature type="domain" description="G-protein coupled receptors family 1 profile" evidence="6">
    <location>
        <begin position="104"/>
        <end position="310"/>
    </location>
</feature>
<feature type="transmembrane region" description="Helical" evidence="5">
    <location>
        <begin position="129"/>
        <end position="149"/>
    </location>
</feature>
<dbReference type="PANTHER" id="PTHR45698">
    <property type="entry name" value="TRACE AMINE-ASSOCIATED RECEPTOR 19N-RELATED"/>
    <property type="match status" value="1"/>
</dbReference>
<dbReference type="EMBL" id="AMPZ03000001">
    <property type="protein sequence ID" value="KAH9595799.1"/>
    <property type="molecule type" value="Genomic_DNA"/>
</dbReference>
<dbReference type="InterPro" id="IPR000276">
    <property type="entry name" value="GPCR_Rhodpsn"/>
</dbReference>
<evidence type="ECO:0000256" key="3">
    <source>
        <dbReference type="ARBA" id="ARBA00022989"/>
    </source>
</evidence>
<dbReference type="PROSITE" id="PS50262">
    <property type="entry name" value="G_PROTEIN_RECEP_F1_2"/>
    <property type="match status" value="1"/>
</dbReference>
<feature type="transmembrane region" description="Helical" evidence="5">
    <location>
        <begin position="252"/>
        <end position="274"/>
    </location>
</feature>
<dbReference type="GO" id="GO:0004930">
    <property type="term" value="F:G protein-coupled receptor activity"/>
    <property type="evidence" value="ECO:0007669"/>
    <property type="project" value="InterPro"/>
</dbReference>
<keyword evidence="4 5" id="KW-0472">Membrane</keyword>
<reference evidence="8" key="1">
    <citation type="journal article" date="2012" name="Nat. Genet.">
        <title>Whole-genome sequence of Schistosoma haematobium.</title>
        <authorList>
            <person name="Young N.D."/>
            <person name="Jex A.R."/>
            <person name="Li B."/>
            <person name="Liu S."/>
            <person name="Yang L."/>
            <person name="Xiong Z."/>
            <person name="Li Y."/>
            <person name="Cantacessi C."/>
            <person name="Hall R.S."/>
            <person name="Xu X."/>
            <person name="Chen F."/>
            <person name="Wu X."/>
            <person name="Zerlotini A."/>
            <person name="Oliveira G."/>
            <person name="Hofmann A."/>
            <person name="Zhang G."/>
            <person name="Fang X."/>
            <person name="Kang Y."/>
            <person name="Campbell B.E."/>
            <person name="Loukas A."/>
            <person name="Ranganathan S."/>
            <person name="Rollinson D."/>
            <person name="Rinaldi G."/>
            <person name="Brindley P.J."/>
            <person name="Yang H."/>
            <person name="Wang J."/>
            <person name="Wang J."/>
            <person name="Gasser R.B."/>
        </authorList>
    </citation>
    <scope>NUCLEOTIDE SEQUENCE [LARGE SCALE GENOMIC DNA]</scope>
</reference>
<evidence type="ECO:0000313" key="9">
    <source>
        <dbReference type="Proteomes" id="UP000471633"/>
    </source>
</evidence>
<dbReference type="EMBL" id="KL251335">
    <property type="protein sequence ID" value="KGB39981.1"/>
    <property type="molecule type" value="Genomic_DNA"/>
</dbReference>
<keyword evidence="2 5" id="KW-0812">Transmembrane</keyword>
<keyword evidence="3 5" id="KW-1133">Transmembrane helix</keyword>
<name>A0A095AZ07_SCHHA</name>
<dbReference type="Pfam" id="PF00001">
    <property type="entry name" value="7tm_1"/>
    <property type="match status" value="1"/>
</dbReference>
<feature type="transmembrane region" description="Helical" evidence="5">
    <location>
        <begin position="92"/>
        <end position="117"/>
    </location>
</feature>
<sequence>MFADDNVIPLVYYIIASIVDISGVLFNIFTLIFISFTSLGSKSSTILFRTQCGFDGLACFFAIITLFTSVNIGDYDGWFAEFLCHIWVSEYWIKLMELLNVSNLMWISIDRFCAVYLQIKYKAFQKYELFICYTFILCHAIFTPIPFIFSVKHDNDTCNTIELTYNSQFKNFLVYSWLVFAYIIPTVVMITCYSRVYCIIKRSIVQTHTNNSSSFTAEGSTQFGNTSTFSQLKIPTNMPTSKPSSSLRQVQSVLLSITMMCTLFVLSHSYYQIYTLLSLAGAIQYQTISLQRRLSVFFTVINSSLNPIILLLSSQKLRRRLYKFFRKFFLKMNFSKNTNTTISTIDSTTKTSGD</sequence>
<reference evidence="7" key="4">
    <citation type="journal article" date="2022" name="PLoS Pathog.">
        <title>Chromosome-level genome of Schistosoma haematobium underpins genome-wide explorations of molecular variation.</title>
        <authorList>
            <person name="Stroehlein A.J."/>
            <person name="Korhonen P.K."/>
            <person name="Lee V.V."/>
            <person name="Ralph S.A."/>
            <person name="Mentink-Kane M."/>
            <person name="You H."/>
            <person name="McManus D.P."/>
            <person name="Tchuente L.T."/>
            <person name="Stothard J.R."/>
            <person name="Kaur P."/>
            <person name="Dudchenko O."/>
            <person name="Aiden E.L."/>
            <person name="Yang B."/>
            <person name="Yang H."/>
            <person name="Emery A.M."/>
            <person name="Webster B.L."/>
            <person name="Brindley P.J."/>
            <person name="Rollinson D."/>
            <person name="Chang B.C.H."/>
            <person name="Gasser R.B."/>
            <person name="Young N.D."/>
        </authorList>
    </citation>
    <scope>NUCLEOTIDE SEQUENCE</scope>
</reference>
<dbReference type="RefSeq" id="XP_012799739.1">
    <property type="nucleotide sequence ID" value="XM_012944285.1"/>
</dbReference>
<dbReference type="InterPro" id="IPR017452">
    <property type="entry name" value="GPCR_Rhodpsn_7TM"/>
</dbReference>
<feature type="transmembrane region" description="Helical" evidence="5">
    <location>
        <begin position="52"/>
        <end position="72"/>
    </location>
</feature>
<evidence type="ECO:0000256" key="2">
    <source>
        <dbReference type="ARBA" id="ARBA00022692"/>
    </source>
</evidence>
<dbReference type="PANTHER" id="PTHR45698:SF1">
    <property type="entry name" value="TRACE AMINE-ASSOCIATED RECEPTOR 13C-LIKE"/>
    <property type="match status" value="1"/>
</dbReference>
<reference evidence="7" key="3">
    <citation type="submission" date="2021-06" db="EMBL/GenBank/DDBJ databases">
        <title>Chromosome-level genome assembly for S. haematobium.</title>
        <authorList>
            <person name="Stroehlein A.J."/>
        </authorList>
    </citation>
    <scope>NUCLEOTIDE SEQUENCE</scope>
</reference>
<evidence type="ECO:0000256" key="1">
    <source>
        <dbReference type="ARBA" id="ARBA00004370"/>
    </source>
</evidence>
<dbReference type="SUPFAM" id="SSF81321">
    <property type="entry name" value="Family A G protein-coupled receptor-like"/>
    <property type="match status" value="1"/>
</dbReference>
<dbReference type="CDD" id="cd00637">
    <property type="entry name" value="7tm_classA_rhodopsin-like"/>
    <property type="match status" value="1"/>
</dbReference>
<accession>A0A095AZ07</accession>
<gene>
    <name evidence="7" type="ORF">MS3_00001717</name>
    <name evidence="8" type="ORF">MS3_08435</name>
</gene>
<dbReference type="Proteomes" id="UP000471633">
    <property type="component" value="Unassembled WGS sequence"/>
</dbReference>
<dbReference type="PRINTS" id="PR00237">
    <property type="entry name" value="GPCRRHODOPSN"/>
</dbReference>
<evidence type="ECO:0000256" key="4">
    <source>
        <dbReference type="ARBA" id="ARBA00023136"/>
    </source>
</evidence>
<evidence type="ECO:0000313" key="7">
    <source>
        <dbReference type="EMBL" id="KAH9595799.1"/>
    </source>
</evidence>
<feature type="transmembrane region" description="Helical" evidence="5">
    <location>
        <begin position="172"/>
        <end position="193"/>
    </location>
</feature>
<proteinExistence type="predicted"/>
<evidence type="ECO:0000256" key="5">
    <source>
        <dbReference type="SAM" id="Phobius"/>
    </source>
</evidence>
<evidence type="ECO:0000259" key="6">
    <source>
        <dbReference type="PROSITE" id="PS50262"/>
    </source>
</evidence>
<dbReference type="KEGG" id="shx:MS3_00001717"/>
<dbReference type="CTD" id="24595669"/>
<dbReference type="GeneID" id="24595669"/>
<keyword evidence="9" id="KW-1185">Reference proteome</keyword>
<reference evidence="7" key="2">
    <citation type="journal article" date="2019" name="Gigascience">
        <title>High-quality Schistosoma haematobium genome achieved by single-molecule and long-range sequencing.</title>
        <authorList>
            <person name="Stroehlein A.J."/>
            <person name="Korhonen P.K."/>
            <person name="Chong T.M."/>
            <person name="Lim Y.L."/>
            <person name="Chan K.G."/>
            <person name="Webster B."/>
            <person name="Rollinson D."/>
            <person name="Brindley P.J."/>
            <person name="Gasser R.B."/>
            <person name="Young N.D."/>
        </authorList>
    </citation>
    <scope>NUCLEOTIDE SEQUENCE</scope>
</reference>
<protein>
    <recommendedName>
        <fullName evidence="6">G-protein coupled receptors family 1 profile domain-containing protein</fullName>
    </recommendedName>
</protein>
<evidence type="ECO:0000313" key="8">
    <source>
        <dbReference type="EMBL" id="KGB39981.1"/>
    </source>
</evidence>
<dbReference type="AlphaFoldDB" id="A0A095AZ07"/>
<dbReference type="OrthoDB" id="6246803at2759"/>
<dbReference type="GO" id="GO:0016020">
    <property type="term" value="C:membrane"/>
    <property type="evidence" value="ECO:0007669"/>
    <property type="project" value="UniProtKB-SubCell"/>
</dbReference>
<feature type="transmembrane region" description="Helical" evidence="5">
    <location>
        <begin position="12"/>
        <end position="40"/>
    </location>
</feature>
<feature type="transmembrane region" description="Helical" evidence="5">
    <location>
        <begin position="294"/>
        <end position="313"/>
    </location>
</feature>